<feature type="non-terminal residue" evidence="1">
    <location>
        <position position="1"/>
    </location>
</feature>
<keyword evidence="2" id="KW-1185">Reference proteome</keyword>
<dbReference type="AlphaFoldDB" id="A0A9P6NEG2"/>
<gene>
    <name evidence="1" type="ORF">CROQUDRAFT_50640</name>
</gene>
<name>A0A9P6NEG2_9BASI</name>
<evidence type="ECO:0000313" key="1">
    <source>
        <dbReference type="EMBL" id="KAG0142171.1"/>
    </source>
</evidence>
<reference evidence="1" key="1">
    <citation type="submission" date="2013-11" db="EMBL/GenBank/DDBJ databases">
        <title>Genome sequence of the fusiform rust pathogen reveals effectors for host alternation and coevolution with pine.</title>
        <authorList>
            <consortium name="DOE Joint Genome Institute"/>
            <person name="Smith K."/>
            <person name="Pendleton A."/>
            <person name="Kubisiak T."/>
            <person name="Anderson C."/>
            <person name="Salamov A."/>
            <person name="Aerts A."/>
            <person name="Riley R."/>
            <person name="Clum A."/>
            <person name="Lindquist E."/>
            <person name="Ence D."/>
            <person name="Campbell M."/>
            <person name="Kronenberg Z."/>
            <person name="Feau N."/>
            <person name="Dhillon B."/>
            <person name="Hamelin R."/>
            <person name="Burleigh J."/>
            <person name="Smith J."/>
            <person name="Yandell M."/>
            <person name="Nelson C."/>
            <person name="Grigoriev I."/>
            <person name="Davis J."/>
        </authorList>
    </citation>
    <scope>NUCLEOTIDE SEQUENCE</scope>
    <source>
        <strain evidence="1">G11</strain>
    </source>
</reference>
<protein>
    <submittedName>
        <fullName evidence="1">Uncharacterized protein</fullName>
    </submittedName>
</protein>
<proteinExistence type="predicted"/>
<dbReference type="Proteomes" id="UP000886653">
    <property type="component" value="Unassembled WGS sequence"/>
</dbReference>
<comment type="caution">
    <text evidence="1">The sequence shown here is derived from an EMBL/GenBank/DDBJ whole genome shotgun (WGS) entry which is preliminary data.</text>
</comment>
<organism evidence="1 2">
    <name type="scientific">Cronartium quercuum f. sp. fusiforme G11</name>
    <dbReference type="NCBI Taxonomy" id="708437"/>
    <lineage>
        <taxon>Eukaryota</taxon>
        <taxon>Fungi</taxon>
        <taxon>Dikarya</taxon>
        <taxon>Basidiomycota</taxon>
        <taxon>Pucciniomycotina</taxon>
        <taxon>Pucciniomycetes</taxon>
        <taxon>Pucciniales</taxon>
        <taxon>Coleosporiaceae</taxon>
        <taxon>Cronartium</taxon>
    </lineage>
</organism>
<accession>A0A9P6NEG2</accession>
<dbReference type="EMBL" id="MU167357">
    <property type="protein sequence ID" value="KAG0142171.1"/>
    <property type="molecule type" value="Genomic_DNA"/>
</dbReference>
<evidence type="ECO:0000313" key="2">
    <source>
        <dbReference type="Proteomes" id="UP000886653"/>
    </source>
</evidence>
<sequence length="83" mass="9547">WKERTAMALFEMTGVSAYWTLKNPKCDSKWDTAVDCCAYWMISHTITDDMVNLISQTTSAHEVMKVIEEQFCWGGRTAQITSF</sequence>